<feature type="non-terminal residue" evidence="1">
    <location>
        <position position="1"/>
    </location>
</feature>
<dbReference type="CDD" id="cd04481">
    <property type="entry name" value="RPA1_DBD_B_like"/>
    <property type="match status" value="1"/>
</dbReference>
<proteinExistence type="predicted"/>
<reference evidence="1 2" key="2">
    <citation type="journal article" date="2017" name="Front. Plant Sci.">
        <title>Gene Classification and Mining of Molecular Markers Useful in Red Clover (Trifolium pratense) Breeding.</title>
        <authorList>
            <person name="Istvanek J."/>
            <person name="Dluhosova J."/>
            <person name="Dluhos P."/>
            <person name="Patkova L."/>
            <person name="Nedelnik J."/>
            <person name="Repkova J."/>
        </authorList>
    </citation>
    <scope>NUCLEOTIDE SEQUENCE [LARGE SCALE GENOMIC DNA]</scope>
    <source>
        <strain evidence="2">cv. Tatra</strain>
        <tissue evidence="1">Young leaves</tissue>
    </source>
</reference>
<dbReference type="GO" id="GO:0003677">
    <property type="term" value="F:DNA binding"/>
    <property type="evidence" value="ECO:0007669"/>
    <property type="project" value="UniProtKB-KW"/>
</dbReference>
<sequence length="152" mass="17125">RGNKIHCTLWDDFAMRMQQYLDSHDSSMSVVIILQLCKFKKYLGALGISNSFYGSKLLLNAQFSEVTDYIERMNVANVELTQVVSQMTGPSVISVADDLLQSQRMTIEDLIESIELAADVHQGLVLLEVNSIVVNARCQELRFLGSKFIFKS</sequence>
<protein>
    <submittedName>
        <fullName evidence="1">Replication protein A 70 kDa DNA-binding subunit</fullName>
    </submittedName>
</protein>
<dbReference type="Proteomes" id="UP000236291">
    <property type="component" value="Unassembled WGS sequence"/>
</dbReference>
<dbReference type="InterPro" id="IPR012340">
    <property type="entry name" value="NA-bd_OB-fold"/>
</dbReference>
<reference evidence="1 2" key="1">
    <citation type="journal article" date="2014" name="Am. J. Bot.">
        <title>Genome assembly and annotation for red clover (Trifolium pratense; Fabaceae).</title>
        <authorList>
            <person name="Istvanek J."/>
            <person name="Jaros M."/>
            <person name="Krenek A."/>
            <person name="Repkova J."/>
        </authorList>
    </citation>
    <scope>NUCLEOTIDE SEQUENCE [LARGE SCALE GENOMIC DNA]</scope>
    <source>
        <strain evidence="2">cv. Tatra</strain>
        <tissue evidence="1">Young leaves</tissue>
    </source>
</reference>
<evidence type="ECO:0000313" key="2">
    <source>
        <dbReference type="Proteomes" id="UP000236291"/>
    </source>
</evidence>
<gene>
    <name evidence="1" type="ORF">L195_g039713</name>
</gene>
<name>A0A2K3LYQ9_TRIPR</name>
<dbReference type="EMBL" id="ASHM01044646">
    <property type="protein sequence ID" value="PNX83669.1"/>
    <property type="molecule type" value="Genomic_DNA"/>
</dbReference>
<dbReference type="ExpressionAtlas" id="A0A2K3LYQ9">
    <property type="expression patterns" value="baseline"/>
</dbReference>
<comment type="caution">
    <text evidence="1">The sequence shown here is derived from an EMBL/GenBank/DDBJ whole genome shotgun (WGS) entry which is preliminary data.</text>
</comment>
<organism evidence="1 2">
    <name type="scientific">Trifolium pratense</name>
    <name type="common">Red clover</name>
    <dbReference type="NCBI Taxonomy" id="57577"/>
    <lineage>
        <taxon>Eukaryota</taxon>
        <taxon>Viridiplantae</taxon>
        <taxon>Streptophyta</taxon>
        <taxon>Embryophyta</taxon>
        <taxon>Tracheophyta</taxon>
        <taxon>Spermatophyta</taxon>
        <taxon>Magnoliopsida</taxon>
        <taxon>eudicotyledons</taxon>
        <taxon>Gunneridae</taxon>
        <taxon>Pentapetalae</taxon>
        <taxon>rosids</taxon>
        <taxon>fabids</taxon>
        <taxon>Fabales</taxon>
        <taxon>Fabaceae</taxon>
        <taxon>Papilionoideae</taxon>
        <taxon>50 kb inversion clade</taxon>
        <taxon>NPAAA clade</taxon>
        <taxon>Hologalegina</taxon>
        <taxon>IRL clade</taxon>
        <taxon>Trifolieae</taxon>
        <taxon>Trifolium</taxon>
    </lineage>
</organism>
<keyword evidence="1" id="KW-0238">DNA-binding</keyword>
<accession>A0A2K3LYQ9</accession>
<evidence type="ECO:0000313" key="1">
    <source>
        <dbReference type="EMBL" id="PNX83669.1"/>
    </source>
</evidence>
<dbReference type="Gene3D" id="2.40.50.140">
    <property type="entry name" value="Nucleic acid-binding proteins"/>
    <property type="match status" value="1"/>
</dbReference>
<dbReference type="AlphaFoldDB" id="A0A2K3LYQ9"/>